<accession>A0A2S4PJ07</accession>
<reference evidence="2 3" key="1">
    <citation type="submission" date="2017-10" db="EMBL/GenBank/DDBJ databases">
        <title>Development of genomic resources for the powdery mildew, Erysiphe pulchra.</title>
        <authorList>
            <person name="Wadl P.A."/>
            <person name="Mack B.M."/>
            <person name="Moore G."/>
            <person name="Beltz S.B."/>
        </authorList>
    </citation>
    <scope>NUCLEOTIDE SEQUENCE [LARGE SCALE GENOMIC DNA]</scope>
    <source>
        <strain evidence="2">Cflorida</strain>
    </source>
</reference>
<dbReference type="EMBL" id="PEDP01005464">
    <property type="protein sequence ID" value="POS81967.1"/>
    <property type="molecule type" value="Genomic_DNA"/>
</dbReference>
<evidence type="ECO:0000256" key="1">
    <source>
        <dbReference type="SAM" id="MobiDB-lite"/>
    </source>
</evidence>
<evidence type="ECO:0000313" key="3">
    <source>
        <dbReference type="Proteomes" id="UP000237438"/>
    </source>
</evidence>
<sequence length="134" mass="14856">MDLTGDENIKNLPSSNLVMLPTNLWNIQYITHTPEILSSAIKIDPELVSRLFDLRPPPQSPTSATPSPVISNPQQNFRISAPLITPYDGTPKNLRPFCSQLCLGPGALFKMRSSFRCLEDPTVPAEIIVKIPFL</sequence>
<name>A0A2S4PJ07_9PEZI</name>
<organism evidence="2 3">
    <name type="scientific">Erysiphe pulchra</name>
    <dbReference type="NCBI Taxonomy" id="225359"/>
    <lineage>
        <taxon>Eukaryota</taxon>
        <taxon>Fungi</taxon>
        <taxon>Dikarya</taxon>
        <taxon>Ascomycota</taxon>
        <taxon>Pezizomycotina</taxon>
        <taxon>Leotiomycetes</taxon>
        <taxon>Erysiphales</taxon>
        <taxon>Erysiphaceae</taxon>
        <taxon>Erysiphe</taxon>
    </lineage>
</organism>
<proteinExistence type="predicted"/>
<dbReference type="AlphaFoldDB" id="A0A2S4PJ07"/>
<evidence type="ECO:0000313" key="2">
    <source>
        <dbReference type="EMBL" id="POS81967.1"/>
    </source>
</evidence>
<comment type="caution">
    <text evidence="2">The sequence shown here is derived from an EMBL/GenBank/DDBJ whole genome shotgun (WGS) entry which is preliminary data.</text>
</comment>
<feature type="region of interest" description="Disordered" evidence="1">
    <location>
        <begin position="54"/>
        <end position="73"/>
    </location>
</feature>
<gene>
    <name evidence="2" type="ORF">EPUL_006006</name>
</gene>
<feature type="non-terminal residue" evidence="2">
    <location>
        <position position="134"/>
    </location>
</feature>
<dbReference type="Proteomes" id="UP000237438">
    <property type="component" value="Unassembled WGS sequence"/>
</dbReference>
<keyword evidence="3" id="KW-1185">Reference proteome</keyword>
<protein>
    <submittedName>
        <fullName evidence="2">Uncharacterized protein</fullName>
    </submittedName>
</protein>